<dbReference type="InterPro" id="IPR004341">
    <property type="entry name" value="CAT_RNA-bd_dom"/>
</dbReference>
<accession>A0A9X3WF97</accession>
<dbReference type="InterPro" id="IPR050661">
    <property type="entry name" value="BglG_antiterminators"/>
</dbReference>
<proteinExistence type="predicted"/>
<dbReference type="EMBL" id="JAMQKC010000016">
    <property type="protein sequence ID" value="MDC3417928.1"/>
    <property type="molecule type" value="Genomic_DNA"/>
</dbReference>
<evidence type="ECO:0000313" key="4">
    <source>
        <dbReference type="Proteomes" id="UP001145069"/>
    </source>
</evidence>
<evidence type="ECO:0000259" key="2">
    <source>
        <dbReference type="PROSITE" id="PS51372"/>
    </source>
</evidence>
<keyword evidence="1" id="KW-0677">Repeat</keyword>
<dbReference type="InterPro" id="IPR036634">
    <property type="entry name" value="PRD_sf"/>
</dbReference>
<evidence type="ECO:0000313" key="3">
    <source>
        <dbReference type="EMBL" id="MDC3417928.1"/>
    </source>
</evidence>
<feature type="domain" description="PRD" evidence="2">
    <location>
        <begin position="69"/>
        <end position="174"/>
    </location>
</feature>
<keyword evidence="4" id="KW-1185">Reference proteome</keyword>
<dbReference type="Pfam" id="PF03123">
    <property type="entry name" value="CAT_RBD"/>
    <property type="match status" value="1"/>
</dbReference>
<dbReference type="Gene3D" id="2.30.24.10">
    <property type="entry name" value="CAT RNA-binding domain"/>
    <property type="match status" value="1"/>
</dbReference>
<feature type="domain" description="PRD" evidence="2">
    <location>
        <begin position="175"/>
        <end position="281"/>
    </location>
</feature>
<comment type="caution">
    <text evidence="3">The sequence shown here is derived from an EMBL/GenBank/DDBJ whole genome shotgun (WGS) entry which is preliminary data.</text>
</comment>
<dbReference type="InterPro" id="IPR036650">
    <property type="entry name" value="CAT_RNA-bd_dom_sf"/>
</dbReference>
<sequence length="281" mass="32626">MDQRLTVKKVLNNNVLIAEHPTYKEVVLIGKGIGFNQRKGNKVSFNEADKTFLLTNEREREKYVELLSTIDKDLMDFINDIIIFIEEQMGQKLKENIHVALTDHLSFAIHRAQKEMSFHNPFLLEIESLYPREFYVAIEVVKKIKDRLGVNFPKGEIGFITLHIHSAVSSKSLSELNKHNQLIANLIGIIEESLKIELQYDRVNFNRLVQHLHRAVYRIDKGESLGEQKNLAIMLKDAYPVCYTLAWKLVKVMQKQLNRPVDESEALYLTIHLQRLTNTCN</sequence>
<organism evidence="3 4">
    <name type="scientific">Aquibacillus salsiterrae</name>
    <dbReference type="NCBI Taxonomy" id="2950439"/>
    <lineage>
        <taxon>Bacteria</taxon>
        <taxon>Bacillati</taxon>
        <taxon>Bacillota</taxon>
        <taxon>Bacilli</taxon>
        <taxon>Bacillales</taxon>
        <taxon>Bacillaceae</taxon>
        <taxon>Aquibacillus</taxon>
    </lineage>
</organism>
<dbReference type="SUPFAM" id="SSF50151">
    <property type="entry name" value="SacY-like RNA-binding domain"/>
    <property type="match status" value="1"/>
</dbReference>
<dbReference type="PROSITE" id="PS51372">
    <property type="entry name" value="PRD_2"/>
    <property type="match status" value="2"/>
</dbReference>
<dbReference type="Proteomes" id="UP001145069">
    <property type="component" value="Unassembled WGS sequence"/>
</dbReference>
<protein>
    <submittedName>
        <fullName evidence="3">PRD domain-containing protein</fullName>
    </submittedName>
</protein>
<dbReference type="SUPFAM" id="SSF63520">
    <property type="entry name" value="PTS-regulatory domain, PRD"/>
    <property type="match status" value="2"/>
</dbReference>
<dbReference type="NCBIfam" id="NF047357">
    <property type="entry name" value="antiterm_GlcT"/>
    <property type="match status" value="1"/>
</dbReference>
<dbReference type="Gene3D" id="1.20.58.1950">
    <property type="match status" value="1"/>
</dbReference>
<dbReference type="Gene3D" id="1.20.890.100">
    <property type="match status" value="1"/>
</dbReference>
<dbReference type="InterPro" id="IPR011608">
    <property type="entry name" value="PRD"/>
</dbReference>
<dbReference type="SMART" id="SM01061">
    <property type="entry name" value="CAT_RBD"/>
    <property type="match status" value="1"/>
</dbReference>
<dbReference type="AlphaFoldDB" id="A0A9X3WF97"/>
<dbReference type="GO" id="GO:0006355">
    <property type="term" value="P:regulation of DNA-templated transcription"/>
    <property type="evidence" value="ECO:0007669"/>
    <property type="project" value="InterPro"/>
</dbReference>
<dbReference type="GO" id="GO:0003723">
    <property type="term" value="F:RNA binding"/>
    <property type="evidence" value="ECO:0007669"/>
    <property type="project" value="InterPro"/>
</dbReference>
<reference evidence="3" key="1">
    <citation type="submission" date="2022-06" db="EMBL/GenBank/DDBJ databases">
        <title>Aquibacillus sp. a new bacterium isolated from soil saline samples.</title>
        <authorList>
            <person name="Galisteo C."/>
            <person name="De La Haba R."/>
            <person name="Sanchez-Porro C."/>
            <person name="Ventosa A."/>
        </authorList>
    </citation>
    <scope>NUCLEOTIDE SEQUENCE</scope>
    <source>
        <strain evidence="3">3ASR75-54</strain>
    </source>
</reference>
<dbReference type="Gene3D" id="1.10.1790.10">
    <property type="entry name" value="PRD domain"/>
    <property type="match status" value="1"/>
</dbReference>
<dbReference type="PANTHER" id="PTHR30185:SF16">
    <property type="entry name" value="PROTEIN GLCT"/>
    <property type="match status" value="1"/>
</dbReference>
<evidence type="ECO:0000256" key="1">
    <source>
        <dbReference type="ARBA" id="ARBA00022737"/>
    </source>
</evidence>
<gene>
    <name evidence="3" type="ORF">NC799_13595</name>
</gene>
<dbReference type="RefSeq" id="WP_272446992.1">
    <property type="nucleotide sequence ID" value="NZ_JAMQKC010000016.1"/>
</dbReference>
<dbReference type="Pfam" id="PF00874">
    <property type="entry name" value="PRD"/>
    <property type="match status" value="2"/>
</dbReference>
<name>A0A9X3WF97_9BACI</name>
<dbReference type="PANTHER" id="PTHR30185">
    <property type="entry name" value="CRYPTIC BETA-GLUCOSIDE BGL OPERON ANTITERMINATOR"/>
    <property type="match status" value="1"/>
</dbReference>